<feature type="transmembrane region" description="Helical" evidence="1">
    <location>
        <begin position="6"/>
        <end position="26"/>
    </location>
</feature>
<evidence type="ECO:0000256" key="1">
    <source>
        <dbReference type="SAM" id="Phobius"/>
    </source>
</evidence>
<accession>A0A9Y1FL35</accession>
<feature type="transmembrane region" description="Helical" evidence="1">
    <location>
        <begin position="106"/>
        <end position="124"/>
    </location>
</feature>
<proteinExistence type="predicted"/>
<feature type="transmembrane region" description="Helical" evidence="1">
    <location>
        <begin position="179"/>
        <end position="197"/>
    </location>
</feature>
<evidence type="ECO:0000313" key="2">
    <source>
        <dbReference type="EMBL" id="UJG41262.1"/>
    </source>
</evidence>
<name>A0A9Y1FL35_9ARCH</name>
<keyword evidence="1" id="KW-1133">Transmembrane helix</keyword>
<reference evidence="2" key="1">
    <citation type="journal article" date="2022" name="Nat. Microbiol.">
        <title>Unique mobile elements and scalable gene flow at the prokaryote-eukaryote boundary revealed by circularized Asgard archaea genomes.</title>
        <authorList>
            <person name="Wu F."/>
            <person name="Speth D.R."/>
            <person name="Philosof A."/>
            <person name="Cremiere A."/>
            <person name="Narayanan A."/>
            <person name="Barco R.A."/>
            <person name="Connon S.A."/>
            <person name="Amend J.P."/>
            <person name="Antoshechkin I.A."/>
            <person name="Orphan V.J."/>
        </authorList>
    </citation>
    <scope>NUCLEOTIDE SEQUENCE</scope>
    <source>
        <strain evidence="2">PM71</strain>
    </source>
</reference>
<gene>
    <name evidence="2" type="ORF">K9W45_02080</name>
</gene>
<feature type="transmembrane region" description="Helical" evidence="1">
    <location>
        <begin position="38"/>
        <end position="59"/>
    </location>
</feature>
<sequence>METLSQAIFKLFQVVIILIMLGVFSYRSTVNKVQGYKNLIAALILAIIQSVVEFFFYFARVAGYQWAYLENSYLPSLEIIPYALVFLYILIHFSNFNAWDRRVVQAGYIIIFSLFVTYLINIFFDLPPISTNLKVPTKNDCLYIWFLDFFQLYVVTVCLVGITFTFVKSVGKKAQYHTLLLWISFFIAFIVAILEFLEHVVPLETYGAIGFGLALGVTLVIYLIDPKFVLFTSAEIFNFLIINKNGTTLFSASNYSKKESEGLLIGGMINAFAHFISEVTNSSYQLLKCVELKDRVMITKEKDDIIGVLIVDRRVRIFDTSLEHFVNKFNSMFREQIVCFSGDASVFDDAVKYIPLYFPFVDESKLTVGV</sequence>
<feature type="transmembrane region" description="Helical" evidence="1">
    <location>
        <begin position="144"/>
        <end position="167"/>
    </location>
</feature>
<dbReference type="AlphaFoldDB" id="A0A9Y1FL35"/>
<dbReference type="Proteomes" id="UP001201020">
    <property type="component" value="Chromosome"/>
</dbReference>
<dbReference type="EMBL" id="CP084166">
    <property type="protein sequence ID" value="UJG41262.1"/>
    <property type="molecule type" value="Genomic_DNA"/>
</dbReference>
<feature type="transmembrane region" description="Helical" evidence="1">
    <location>
        <begin position="203"/>
        <end position="224"/>
    </location>
</feature>
<keyword evidence="1" id="KW-0472">Membrane</keyword>
<protein>
    <submittedName>
        <fullName evidence="2">Uncharacterized protein</fullName>
    </submittedName>
</protein>
<keyword evidence="1" id="KW-0812">Transmembrane</keyword>
<organism evidence="2">
    <name type="scientific">Candidatus Heimdallarchaeum aukensis</name>
    <dbReference type="NCBI Taxonomy" id="2876573"/>
    <lineage>
        <taxon>Archaea</taxon>
        <taxon>Promethearchaeati</taxon>
        <taxon>Candidatus Heimdallarchaeota</taxon>
        <taxon>Candidatus Heimdallarchaeia (ex Rinke et al. 2021) (nom. nud.)</taxon>
        <taxon>Candidatus Heimdallarchaeales</taxon>
        <taxon>Candidatus Heimdallarchaeaceae</taxon>
        <taxon>Candidatus Heimdallarchaeum</taxon>
    </lineage>
</organism>
<feature type="transmembrane region" description="Helical" evidence="1">
    <location>
        <begin position="79"/>
        <end position="99"/>
    </location>
</feature>